<comment type="caution">
    <text evidence="2">The sequence shown here is derived from an EMBL/GenBank/DDBJ whole genome shotgun (WGS) entry which is preliminary data.</text>
</comment>
<dbReference type="EMBL" id="PZQS01000012">
    <property type="protein sequence ID" value="PVD21465.1"/>
    <property type="molecule type" value="Genomic_DNA"/>
</dbReference>
<evidence type="ECO:0000256" key="1">
    <source>
        <dbReference type="SAM" id="MobiDB-lite"/>
    </source>
</evidence>
<sequence length="316" mass="35005">MTITAVCAGSEWVSRQVWGSLTANDLSQRLSEEHPARQNYCDPFSWSHMTSSKLKLTEPCLRVNRTDVVMCSESSSHLHSHNVLHMSREAKSNDDDDDEREKGRVGAKEEGGYRPDKIKKGVEEPDALTLARRVESRIFRGACWLPEVAVVLPQASDVHHTTDGAQLLLILRVQQPAPLPPAAPFPSTGTSRARDGGSLASTAHHRHCSRCRRRAKLRDTTRAGNHVRPRGTPSGPRGLAVAPLTGGEVRTLSTRGARYTAVSPSPPRLHSRCRLWPRHPADERRCTARHISPEPDVVLLPQLKCQAKTHFLATDH</sequence>
<organism evidence="2 3">
    <name type="scientific">Pomacea canaliculata</name>
    <name type="common">Golden apple snail</name>
    <dbReference type="NCBI Taxonomy" id="400727"/>
    <lineage>
        <taxon>Eukaryota</taxon>
        <taxon>Metazoa</taxon>
        <taxon>Spiralia</taxon>
        <taxon>Lophotrochozoa</taxon>
        <taxon>Mollusca</taxon>
        <taxon>Gastropoda</taxon>
        <taxon>Caenogastropoda</taxon>
        <taxon>Architaenioglossa</taxon>
        <taxon>Ampullarioidea</taxon>
        <taxon>Ampullariidae</taxon>
        <taxon>Pomacea</taxon>
    </lineage>
</organism>
<proteinExistence type="predicted"/>
<keyword evidence="3" id="KW-1185">Reference proteome</keyword>
<protein>
    <submittedName>
        <fullName evidence="2">Uncharacterized protein</fullName>
    </submittedName>
</protein>
<dbReference type="AlphaFoldDB" id="A0A2T7NJW4"/>
<feature type="compositionally biased region" description="Basic residues" evidence="1">
    <location>
        <begin position="203"/>
        <end position="216"/>
    </location>
</feature>
<evidence type="ECO:0000313" key="2">
    <source>
        <dbReference type="EMBL" id="PVD21465.1"/>
    </source>
</evidence>
<feature type="compositionally biased region" description="Basic and acidic residues" evidence="1">
    <location>
        <begin position="100"/>
        <end position="119"/>
    </location>
</feature>
<feature type="region of interest" description="Disordered" evidence="1">
    <location>
        <begin position="179"/>
        <end position="238"/>
    </location>
</feature>
<evidence type="ECO:0000313" key="3">
    <source>
        <dbReference type="Proteomes" id="UP000245119"/>
    </source>
</evidence>
<accession>A0A2T7NJW4</accession>
<reference evidence="2 3" key="1">
    <citation type="submission" date="2018-04" db="EMBL/GenBank/DDBJ databases">
        <title>The genome of golden apple snail Pomacea canaliculata provides insight into stress tolerance and invasive adaptation.</title>
        <authorList>
            <person name="Liu C."/>
            <person name="Liu B."/>
            <person name="Ren Y."/>
            <person name="Zhang Y."/>
            <person name="Wang H."/>
            <person name="Li S."/>
            <person name="Jiang F."/>
            <person name="Yin L."/>
            <person name="Zhang G."/>
            <person name="Qian W."/>
            <person name="Fan W."/>
        </authorList>
    </citation>
    <scope>NUCLEOTIDE SEQUENCE [LARGE SCALE GENOMIC DNA]</scope>
    <source>
        <strain evidence="2">SZHN2017</strain>
        <tissue evidence="2">Muscle</tissue>
    </source>
</reference>
<name>A0A2T7NJW4_POMCA</name>
<gene>
    <name evidence="2" type="ORF">C0Q70_19638</name>
</gene>
<feature type="region of interest" description="Disordered" evidence="1">
    <location>
        <begin position="80"/>
        <end position="119"/>
    </location>
</feature>
<dbReference type="Proteomes" id="UP000245119">
    <property type="component" value="Linkage Group LG12"/>
</dbReference>